<feature type="compositionally biased region" description="Acidic residues" evidence="1">
    <location>
        <begin position="240"/>
        <end position="253"/>
    </location>
</feature>
<evidence type="ECO:0000256" key="1">
    <source>
        <dbReference type="SAM" id="MobiDB-lite"/>
    </source>
</evidence>
<evidence type="ECO:0008006" key="4">
    <source>
        <dbReference type="Google" id="ProtNLM"/>
    </source>
</evidence>
<dbReference type="GeneID" id="87954818"/>
<dbReference type="RefSeq" id="XP_062790479.1">
    <property type="nucleotide sequence ID" value="XM_062934428.1"/>
</dbReference>
<organism evidence="2 3">
    <name type="scientific">Kwoniella shivajii</name>
    <dbReference type="NCBI Taxonomy" id="564305"/>
    <lineage>
        <taxon>Eukaryota</taxon>
        <taxon>Fungi</taxon>
        <taxon>Dikarya</taxon>
        <taxon>Basidiomycota</taxon>
        <taxon>Agaricomycotina</taxon>
        <taxon>Tremellomycetes</taxon>
        <taxon>Tremellales</taxon>
        <taxon>Cryptococcaceae</taxon>
        <taxon>Kwoniella</taxon>
    </lineage>
</organism>
<keyword evidence="3" id="KW-1185">Reference proteome</keyword>
<evidence type="ECO:0000313" key="3">
    <source>
        <dbReference type="Proteomes" id="UP001329825"/>
    </source>
</evidence>
<sequence length="299" mass="34368">MLSDGDGAGFEAWVEGKNSKIRLNEHQVRHQAGNDGGPPYTECFLETNDEPFRIKIQKSPSTHGQSDYRCRAYVDGTLLGPSVWRSENESMGWDHIYQKSGGEHFSVSLQFSPISDEVTLDLSKMKSIGNIELVLEKGAFRFKRRGRDSITDLVNGTADEKSKKGTIPEKTEESQVDYYTFIPSKRDKHFYRFVFKYRPRVVLVQTRIIDEPEIEDSATAPMIRPKRKRYSGVIDMVDTDEEKVKEEEEEEEDTKPNIKAKRIKYLEDQVRLLSSENKQLREGGSSIRDPVDLTFDEDD</sequence>
<proteinExistence type="predicted"/>
<evidence type="ECO:0000313" key="2">
    <source>
        <dbReference type="EMBL" id="WRT65739.1"/>
    </source>
</evidence>
<protein>
    <recommendedName>
        <fullName evidence="4">NADH:ubiquinone oxidoreductase intermediate-associated protein 30 domain-containing protein</fullName>
    </recommendedName>
</protein>
<name>A0ABZ1CVF5_9TREE</name>
<feature type="region of interest" description="Disordered" evidence="1">
    <location>
        <begin position="240"/>
        <end position="260"/>
    </location>
</feature>
<accession>A0ABZ1CVF5</accession>
<dbReference type="EMBL" id="CP141883">
    <property type="protein sequence ID" value="WRT65739.1"/>
    <property type="molecule type" value="Genomic_DNA"/>
</dbReference>
<feature type="region of interest" description="Disordered" evidence="1">
    <location>
        <begin position="276"/>
        <end position="299"/>
    </location>
</feature>
<gene>
    <name evidence="2" type="ORF">IL334_002687</name>
</gene>
<dbReference type="Proteomes" id="UP001329825">
    <property type="component" value="Chromosome 3"/>
</dbReference>
<reference evidence="2 3" key="1">
    <citation type="submission" date="2024-01" db="EMBL/GenBank/DDBJ databases">
        <title>Comparative genomics of Cryptococcus and Kwoniella reveals pathogenesis evolution and contrasting modes of karyotype evolution via chromosome fusion or intercentromeric recombination.</title>
        <authorList>
            <person name="Coelho M.A."/>
            <person name="David-Palma M."/>
            <person name="Shea T."/>
            <person name="Bowers K."/>
            <person name="McGinley-Smith S."/>
            <person name="Mohammad A.W."/>
            <person name="Gnirke A."/>
            <person name="Yurkov A.M."/>
            <person name="Nowrousian M."/>
            <person name="Sun S."/>
            <person name="Cuomo C.A."/>
            <person name="Heitman J."/>
        </authorList>
    </citation>
    <scope>NUCLEOTIDE SEQUENCE [LARGE SCALE GENOMIC DNA]</scope>
    <source>
        <strain evidence="2">CBS 11374</strain>
    </source>
</reference>